<accession>A0A1F7FGW6</accession>
<gene>
    <name evidence="1" type="ORF">A2519_04225</name>
</gene>
<dbReference type="AlphaFoldDB" id="A0A1F7FGW6"/>
<sequence length="188" mass="21486">MVKTENGFEIQTYDIETPDALFQRSTIMEYPKEDIEESYDLLLAQHLRAVITKIGTIQNAGSTLKLTYNPHYEITRRHLENLVSDVALPKTWKTEGLAEPNQDCKQKSKEIIYKLFDEYRILPLRVAASVENGIFFCYKDPVNSARILSIEVYNDLDVAAVISEGKTIVASFDIENDDYTPVMHSFNA</sequence>
<evidence type="ECO:0000313" key="2">
    <source>
        <dbReference type="Proteomes" id="UP000179243"/>
    </source>
</evidence>
<dbReference type="EMBL" id="MFYX01000046">
    <property type="protein sequence ID" value="OGK05863.1"/>
    <property type="molecule type" value="Genomic_DNA"/>
</dbReference>
<organism evidence="1 2">
    <name type="scientific">Candidatus Raymondbacteria bacterium RIFOXYD12_FULL_49_13</name>
    <dbReference type="NCBI Taxonomy" id="1817890"/>
    <lineage>
        <taxon>Bacteria</taxon>
        <taxon>Raymondiibacteriota</taxon>
    </lineage>
</organism>
<reference evidence="1 2" key="1">
    <citation type="journal article" date="2016" name="Nat. Commun.">
        <title>Thousands of microbial genomes shed light on interconnected biogeochemical processes in an aquifer system.</title>
        <authorList>
            <person name="Anantharaman K."/>
            <person name="Brown C.T."/>
            <person name="Hug L.A."/>
            <person name="Sharon I."/>
            <person name="Castelle C.J."/>
            <person name="Probst A.J."/>
            <person name="Thomas B.C."/>
            <person name="Singh A."/>
            <person name="Wilkins M.J."/>
            <person name="Karaoz U."/>
            <person name="Brodie E.L."/>
            <person name="Williams K.H."/>
            <person name="Hubbard S.S."/>
            <person name="Banfield J.F."/>
        </authorList>
    </citation>
    <scope>NUCLEOTIDE SEQUENCE [LARGE SCALE GENOMIC DNA]</scope>
</reference>
<name>A0A1F7FGW6_UNCRA</name>
<proteinExistence type="predicted"/>
<comment type="caution">
    <text evidence="1">The sequence shown here is derived from an EMBL/GenBank/DDBJ whole genome shotgun (WGS) entry which is preliminary data.</text>
</comment>
<evidence type="ECO:0000313" key="1">
    <source>
        <dbReference type="EMBL" id="OGK05863.1"/>
    </source>
</evidence>
<dbReference type="Proteomes" id="UP000179243">
    <property type="component" value="Unassembled WGS sequence"/>
</dbReference>
<protein>
    <submittedName>
        <fullName evidence="1">Uncharacterized protein</fullName>
    </submittedName>
</protein>